<keyword evidence="2" id="KW-1185">Reference proteome</keyword>
<dbReference type="Proteomes" id="UP000790377">
    <property type="component" value="Unassembled WGS sequence"/>
</dbReference>
<organism evidence="1 2">
    <name type="scientific">Hygrophoropsis aurantiaca</name>
    <dbReference type="NCBI Taxonomy" id="72124"/>
    <lineage>
        <taxon>Eukaryota</taxon>
        <taxon>Fungi</taxon>
        <taxon>Dikarya</taxon>
        <taxon>Basidiomycota</taxon>
        <taxon>Agaricomycotina</taxon>
        <taxon>Agaricomycetes</taxon>
        <taxon>Agaricomycetidae</taxon>
        <taxon>Boletales</taxon>
        <taxon>Coniophorineae</taxon>
        <taxon>Hygrophoropsidaceae</taxon>
        <taxon>Hygrophoropsis</taxon>
    </lineage>
</organism>
<dbReference type="EMBL" id="MU267667">
    <property type="protein sequence ID" value="KAH7911796.1"/>
    <property type="molecule type" value="Genomic_DNA"/>
</dbReference>
<sequence>MPSPALHLDEAPNILSWLNDTLAGESNNDLTSLEAQLADLITAADISAQDTSAEIERIIDDVARGAPRLTYDLHFMRDGALSLQADLAKVQEKSRNSIPEGTSRALDRLQFLDTVKNRMVAARDVLREAESWSSLEAEVTSLLTDRSYEKAAERLNEANKSMVVFQNTSEYESRRTLMVSLQNQLEASLSSALVAAINSQDVAQCRNFFFIFSNIQRESEFRNYYNGSRRGSLVALWRNVALSDCGSTASLTIDASPQTLSAFWSVFCTNFLTVLNAERASIPSIFPDPPNTLSTLIISTLSSLQPTFSQHLASLCNNLGSSSLRELIILYKTTEDFAANTARIMEKIRFSEVLRSPMAMEGNASEGANPSKLPSRRRSMRMSMSWRSNSASNASHASKTQARLPDELEWDQVLFQPFLDYQVSYGSLERRLLEDELAHILTSDTTMTEADRGRLLRERAVDVFSAAEESLTRCMAFTHGYGSTGLVQALDHFLPTFIDKWTSSVVTSRSNLSTIATASESDEDLSDLDYSAEDWSDIQLSLHLLTSARAVLERLTVFETKLRASLIQVAIAFRLAENDHTGLYLPGTTKGEGLLLAQSELNSAELQDLLRTIEVNSQTRSTQSPSATPLLTGARASIAAFAKACQSSLQNTILNPLRNHLAIYAMSPLWTSPGDPKSMRVGSGGINDLQVPVFSLSPSDVVQRVAEGLLNLPRLFEVYAVDDALSFSLSTLPYVDPEFLRALADQSPADQVGSGHARRGSSSTLKQSLLSPEAVSSAWLSSLGHSILSHLTIDVLPKIRSLTVAGAAQLASDLAYLSNIARALNVEYQDLERWKECANMSDQEGKLAIGEKLAGDQVLAQVARMRGWNQAN</sequence>
<accession>A0ACB8AE54</accession>
<name>A0ACB8AE54_9AGAM</name>
<proteinExistence type="predicted"/>
<reference evidence="1" key="1">
    <citation type="journal article" date="2021" name="New Phytol.">
        <title>Evolutionary innovations through gain and loss of genes in the ectomycorrhizal Boletales.</title>
        <authorList>
            <person name="Wu G."/>
            <person name="Miyauchi S."/>
            <person name="Morin E."/>
            <person name="Kuo A."/>
            <person name="Drula E."/>
            <person name="Varga T."/>
            <person name="Kohler A."/>
            <person name="Feng B."/>
            <person name="Cao Y."/>
            <person name="Lipzen A."/>
            <person name="Daum C."/>
            <person name="Hundley H."/>
            <person name="Pangilinan J."/>
            <person name="Johnson J."/>
            <person name="Barry K."/>
            <person name="LaButti K."/>
            <person name="Ng V."/>
            <person name="Ahrendt S."/>
            <person name="Min B."/>
            <person name="Choi I.G."/>
            <person name="Park H."/>
            <person name="Plett J.M."/>
            <person name="Magnuson J."/>
            <person name="Spatafora J.W."/>
            <person name="Nagy L.G."/>
            <person name="Henrissat B."/>
            <person name="Grigoriev I.V."/>
            <person name="Yang Z.L."/>
            <person name="Xu J."/>
            <person name="Martin F.M."/>
        </authorList>
    </citation>
    <scope>NUCLEOTIDE SEQUENCE</scope>
    <source>
        <strain evidence="1">ATCC 28755</strain>
    </source>
</reference>
<protein>
    <submittedName>
        <fullName evidence="1">Golgi complex component 7-domain-containing protein</fullName>
    </submittedName>
</protein>
<evidence type="ECO:0000313" key="2">
    <source>
        <dbReference type="Proteomes" id="UP000790377"/>
    </source>
</evidence>
<gene>
    <name evidence="1" type="ORF">BJ138DRAFT_1149804</name>
</gene>
<evidence type="ECO:0000313" key="1">
    <source>
        <dbReference type="EMBL" id="KAH7911796.1"/>
    </source>
</evidence>
<comment type="caution">
    <text evidence="1">The sequence shown here is derived from an EMBL/GenBank/DDBJ whole genome shotgun (WGS) entry which is preliminary data.</text>
</comment>